<evidence type="ECO:0000256" key="1">
    <source>
        <dbReference type="ARBA" id="ARBA00000968"/>
    </source>
</evidence>
<dbReference type="InterPro" id="IPR017938">
    <property type="entry name" value="Riboflavin_synthase-like_b-brl"/>
</dbReference>
<dbReference type="RefSeq" id="WP_085108171.1">
    <property type="nucleotide sequence ID" value="NZ_JACKSN010000157.1"/>
</dbReference>
<evidence type="ECO:0000256" key="3">
    <source>
        <dbReference type="ARBA" id="ARBA00004887"/>
    </source>
</evidence>
<dbReference type="Gene3D" id="2.40.30.20">
    <property type="match status" value="2"/>
</dbReference>
<keyword evidence="7" id="KW-0686">Riboflavin biosynthesis</keyword>
<evidence type="ECO:0000259" key="12">
    <source>
        <dbReference type="PROSITE" id="PS51177"/>
    </source>
</evidence>
<feature type="repeat" description="Lumazine-binding" evidence="11">
    <location>
        <begin position="98"/>
        <end position="198"/>
    </location>
</feature>
<evidence type="ECO:0000256" key="8">
    <source>
        <dbReference type="ARBA" id="ARBA00022679"/>
    </source>
</evidence>
<feature type="repeat" description="Lumazine-binding" evidence="11">
    <location>
        <begin position="1"/>
        <end position="97"/>
    </location>
</feature>
<comment type="caution">
    <text evidence="13">The sequence shown here is derived from an EMBL/GenBank/DDBJ whole genome shotgun (WGS) entry which is preliminary data.</text>
</comment>
<dbReference type="PIRSF" id="PIRSF000498">
    <property type="entry name" value="Riboflavin_syn_A"/>
    <property type="match status" value="1"/>
</dbReference>
<dbReference type="PANTHER" id="PTHR21098">
    <property type="entry name" value="RIBOFLAVIN SYNTHASE ALPHA CHAIN"/>
    <property type="match status" value="1"/>
</dbReference>
<evidence type="ECO:0000313" key="14">
    <source>
        <dbReference type="Proteomes" id="UP000193090"/>
    </source>
</evidence>
<dbReference type="EC" id="2.5.1.9" evidence="5 10"/>
<dbReference type="InterPro" id="IPR023366">
    <property type="entry name" value="ATP_synth_asu-like_sf"/>
</dbReference>
<keyword evidence="8" id="KW-0808">Transferase</keyword>
<dbReference type="NCBIfam" id="NF006767">
    <property type="entry name" value="PRK09289.1"/>
    <property type="match status" value="1"/>
</dbReference>
<dbReference type="PROSITE" id="PS51177">
    <property type="entry name" value="LUMAZINE_BIND"/>
    <property type="match status" value="2"/>
</dbReference>
<evidence type="ECO:0000256" key="6">
    <source>
        <dbReference type="ARBA" id="ARBA00013950"/>
    </source>
</evidence>
<evidence type="ECO:0000256" key="11">
    <source>
        <dbReference type="PROSITE-ProRule" id="PRU00524"/>
    </source>
</evidence>
<comment type="subunit">
    <text evidence="4">Homotrimer.</text>
</comment>
<evidence type="ECO:0000256" key="5">
    <source>
        <dbReference type="ARBA" id="ARBA00012827"/>
    </source>
</evidence>
<dbReference type="InterPro" id="IPR026017">
    <property type="entry name" value="Lumazine-bd_dom"/>
</dbReference>
<dbReference type="STRING" id="1798.AWC30_03385"/>
<dbReference type="AlphaFoldDB" id="A0A1X2EQK8"/>
<protein>
    <recommendedName>
        <fullName evidence="6 10">Riboflavin synthase</fullName>
        <ecNumber evidence="5 10">2.5.1.9</ecNumber>
    </recommendedName>
</protein>
<name>A0A1X2EQK8_9MYCO</name>
<organism evidence="13 14">
    <name type="scientific">Mycolicibacillus trivialis</name>
    <dbReference type="NCBI Taxonomy" id="1798"/>
    <lineage>
        <taxon>Bacteria</taxon>
        <taxon>Bacillati</taxon>
        <taxon>Actinomycetota</taxon>
        <taxon>Actinomycetes</taxon>
        <taxon>Mycobacteriales</taxon>
        <taxon>Mycobacteriaceae</taxon>
        <taxon>Mycolicibacillus</taxon>
    </lineage>
</organism>
<dbReference type="FunFam" id="2.40.30.20:FF:000004">
    <property type="entry name" value="Riboflavin synthase, alpha subunit"/>
    <property type="match status" value="1"/>
</dbReference>
<keyword evidence="14" id="KW-1185">Reference proteome</keyword>
<evidence type="ECO:0000313" key="13">
    <source>
        <dbReference type="EMBL" id="ORX07971.1"/>
    </source>
</evidence>
<accession>A0A1X2EQK8</accession>
<comment type="pathway">
    <text evidence="3">Cofactor biosynthesis; riboflavin biosynthesis; riboflavin from 2-hydroxy-3-oxobutyl phosphate and 5-amino-6-(D-ribitylamino)uracil: step 2/2.</text>
</comment>
<dbReference type="FunFam" id="2.40.30.20:FF:000003">
    <property type="entry name" value="Riboflavin synthase, alpha subunit"/>
    <property type="match status" value="1"/>
</dbReference>
<dbReference type="OrthoDB" id="9788537at2"/>
<dbReference type="Proteomes" id="UP000193090">
    <property type="component" value="Unassembled WGS sequence"/>
</dbReference>
<evidence type="ECO:0000256" key="9">
    <source>
        <dbReference type="ARBA" id="ARBA00022737"/>
    </source>
</evidence>
<dbReference type="PANTHER" id="PTHR21098:SF12">
    <property type="entry name" value="RIBOFLAVIN SYNTHASE"/>
    <property type="match status" value="1"/>
</dbReference>
<evidence type="ECO:0000256" key="7">
    <source>
        <dbReference type="ARBA" id="ARBA00022619"/>
    </source>
</evidence>
<comment type="catalytic activity">
    <reaction evidence="1">
        <text>2 6,7-dimethyl-8-(1-D-ribityl)lumazine + H(+) = 5-amino-6-(D-ribitylamino)uracil + riboflavin</text>
        <dbReference type="Rhea" id="RHEA:20772"/>
        <dbReference type="ChEBI" id="CHEBI:15378"/>
        <dbReference type="ChEBI" id="CHEBI:15934"/>
        <dbReference type="ChEBI" id="CHEBI:57986"/>
        <dbReference type="ChEBI" id="CHEBI:58201"/>
        <dbReference type="EC" id="2.5.1.9"/>
    </reaction>
</comment>
<gene>
    <name evidence="13" type="ORF">AWC30_03385</name>
</gene>
<evidence type="ECO:0000256" key="2">
    <source>
        <dbReference type="ARBA" id="ARBA00002803"/>
    </source>
</evidence>
<feature type="domain" description="Lumazine-binding" evidence="12">
    <location>
        <begin position="1"/>
        <end position="97"/>
    </location>
</feature>
<dbReference type="InterPro" id="IPR001783">
    <property type="entry name" value="Lumazine-bd"/>
</dbReference>
<proteinExistence type="predicted"/>
<sequence length="203" mass="20939">MFTGIVEELGEVLGCEELADSARLTIHGPRVTADTGHGDSIAVNGVCLTVAEIGAAGRFTADVMAETLRRSSLGALRPGSRVNLERAVAVGGRLGGHIVQGHVDGTGQILVRTPTPHWEVVRIALPAALARYVVEKGSITVDGISLTVSAVGADTGADWFEVSLIPTTRAATTLGAAAVGTTVNLEVDVVAKYVERLLGRPAP</sequence>
<dbReference type="Pfam" id="PF00677">
    <property type="entry name" value="Lum_binding"/>
    <property type="match status" value="2"/>
</dbReference>
<dbReference type="CDD" id="cd00402">
    <property type="entry name" value="Riboflavin_synthase_like"/>
    <property type="match status" value="1"/>
</dbReference>
<dbReference type="GO" id="GO:0009231">
    <property type="term" value="P:riboflavin biosynthetic process"/>
    <property type="evidence" value="ECO:0007669"/>
    <property type="project" value="UniProtKB-KW"/>
</dbReference>
<evidence type="ECO:0000256" key="10">
    <source>
        <dbReference type="NCBIfam" id="TIGR00187"/>
    </source>
</evidence>
<comment type="function">
    <text evidence="2">Catalyzes the dismutation of two molecules of 6,7-dimethyl-8-ribityllumazine, resulting in the formation of riboflavin and 5-amino-6-(D-ribitylamino)uracil.</text>
</comment>
<dbReference type="NCBIfam" id="TIGR00187">
    <property type="entry name" value="ribE"/>
    <property type="match status" value="1"/>
</dbReference>
<feature type="domain" description="Lumazine-binding" evidence="12">
    <location>
        <begin position="98"/>
        <end position="198"/>
    </location>
</feature>
<dbReference type="SUPFAM" id="SSF63380">
    <property type="entry name" value="Riboflavin synthase domain-like"/>
    <property type="match status" value="2"/>
</dbReference>
<dbReference type="GO" id="GO:0004746">
    <property type="term" value="F:riboflavin synthase activity"/>
    <property type="evidence" value="ECO:0007669"/>
    <property type="project" value="UniProtKB-UniRule"/>
</dbReference>
<reference evidence="13 14" key="1">
    <citation type="submission" date="2016-01" db="EMBL/GenBank/DDBJ databases">
        <title>The new phylogeny of the genus Mycobacterium.</title>
        <authorList>
            <person name="Tarcisio F."/>
            <person name="Conor M."/>
            <person name="Antonella G."/>
            <person name="Elisabetta G."/>
            <person name="Giulia F.S."/>
            <person name="Sara T."/>
            <person name="Anna F."/>
            <person name="Clotilde B."/>
            <person name="Roberto B."/>
            <person name="Veronica D.S."/>
            <person name="Fabio R."/>
            <person name="Monica P."/>
            <person name="Olivier J."/>
            <person name="Enrico T."/>
            <person name="Nicola S."/>
        </authorList>
    </citation>
    <scope>NUCLEOTIDE SEQUENCE [LARGE SCALE GENOMIC DNA]</scope>
    <source>
        <strain evidence="13 14">DSM 44153</strain>
    </source>
</reference>
<dbReference type="EMBL" id="LQPZ01000008">
    <property type="protein sequence ID" value="ORX07971.1"/>
    <property type="molecule type" value="Genomic_DNA"/>
</dbReference>
<evidence type="ECO:0000256" key="4">
    <source>
        <dbReference type="ARBA" id="ARBA00011233"/>
    </source>
</evidence>
<keyword evidence="9" id="KW-0677">Repeat</keyword>
<dbReference type="NCBIfam" id="NF009566">
    <property type="entry name" value="PRK13020.1"/>
    <property type="match status" value="1"/>
</dbReference>